<evidence type="ECO:0000313" key="1">
    <source>
        <dbReference type="EMBL" id="KAJ3553408.1"/>
    </source>
</evidence>
<accession>A0ACC1T506</accession>
<protein>
    <submittedName>
        <fullName evidence="1">Uncharacterized protein</fullName>
    </submittedName>
</protein>
<sequence>MATLKALSDIISTGVFQITSACAACGDVYPTLDDPYTVESNNIQNRYAIDAAPVIAAAYQLIATLSNPEPYIFTWGMSSYFSASLAAAGQGCVPDILTEVGSDGMHVEEIARKNDMDADKLGATYGGNRDSTTHDPLAGRILRLLASRNIFAETASNRFRNNRISSALCTGKTPEAMQARPAEKWDNTNGCSAMTEFLGTDAARAAGMLVDNLTDPATAHSRGPNRAPIQRAFKTDLPFHYWLQEPANIIHMKRLQHGMRTLTAYASEDLPTGGFDWAGLPENQLVVDVGGGIGTVSMDIAEKHKHLRYMIQDLPATVEEGRAYWASVKPEMLDSGQVQFQVHNFFEPQPVTNAAVFMVRYILHNWPDTYAVTILKQLRAAAQPDTTLVVLDQILDYMSRDGDTGEADIPGAKRPVAPEPLCPYPDAVSGYGYLVDLLMMGCLNSKGRTVTEFRSILNEGGWELRRVHRFAAPHPQQLVCTPLPQSISSKL</sequence>
<proteinExistence type="predicted"/>
<evidence type="ECO:0000313" key="2">
    <source>
        <dbReference type="Proteomes" id="UP001148662"/>
    </source>
</evidence>
<comment type="caution">
    <text evidence="1">The sequence shown here is derived from an EMBL/GenBank/DDBJ whole genome shotgun (WGS) entry which is preliminary data.</text>
</comment>
<dbReference type="Proteomes" id="UP001148662">
    <property type="component" value="Unassembled WGS sequence"/>
</dbReference>
<dbReference type="EMBL" id="JANHOG010000543">
    <property type="protein sequence ID" value="KAJ3553408.1"/>
    <property type="molecule type" value="Genomic_DNA"/>
</dbReference>
<organism evidence="1 2">
    <name type="scientific">Phlebia brevispora</name>
    <dbReference type="NCBI Taxonomy" id="194682"/>
    <lineage>
        <taxon>Eukaryota</taxon>
        <taxon>Fungi</taxon>
        <taxon>Dikarya</taxon>
        <taxon>Basidiomycota</taxon>
        <taxon>Agaricomycotina</taxon>
        <taxon>Agaricomycetes</taxon>
        <taxon>Polyporales</taxon>
        <taxon>Meruliaceae</taxon>
        <taxon>Phlebia</taxon>
    </lineage>
</organism>
<gene>
    <name evidence="1" type="ORF">NM688_g3629</name>
</gene>
<keyword evidence="2" id="KW-1185">Reference proteome</keyword>
<reference evidence="1" key="1">
    <citation type="submission" date="2022-07" db="EMBL/GenBank/DDBJ databases">
        <title>Genome Sequence of Phlebia brevispora.</title>
        <authorList>
            <person name="Buettner E."/>
        </authorList>
    </citation>
    <scope>NUCLEOTIDE SEQUENCE</scope>
    <source>
        <strain evidence="1">MPL23</strain>
    </source>
</reference>
<name>A0ACC1T506_9APHY</name>